<dbReference type="SUPFAM" id="SSF50494">
    <property type="entry name" value="Trypsin-like serine proteases"/>
    <property type="match status" value="1"/>
</dbReference>
<dbReference type="SMART" id="SM00020">
    <property type="entry name" value="Tryp_SPc"/>
    <property type="match status" value="1"/>
</dbReference>
<keyword evidence="3" id="KW-0378">Hydrolase</keyword>
<accession>A0A182Q256</accession>
<keyword evidence="3" id="KW-0645">Protease</keyword>
<evidence type="ECO:0000256" key="2">
    <source>
        <dbReference type="ARBA" id="ARBA00024195"/>
    </source>
</evidence>
<reference evidence="5" key="2">
    <citation type="submission" date="2020-05" db="UniProtKB">
        <authorList>
            <consortium name="EnsemblMetazoa"/>
        </authorList>
    </citation>
    <scope>IDENTIFICATION</scope>
    <source>
        <strain evidence="5">FAR1</strain>
    </source>
</reference>
<dbReference type="GO" id="GO:0004252">
    <property type="term" value="F:serine-type endopeptidase activity"/>
    <property type="evidence" value="ECO:0007669"/>
    <property type="project" value="InterPro"/>
</dbReference>
<dbReference type="PROSITE" id="PS00134">
    <property type="entry name" value="TRYPSIN_HIS"/>
    <property type="match status" value="1"/>
</dbReference>
<dbReference type="VEuPathDB" id="VectorBase:AFAF001595"/>
<dbReference type="CDD" id="cd00190">
    <property type="entry name" value="Tryp_SPc"/>
    <property type="match status" value="1"/>
</dbReference>
<reference evidence="6" key="1">
    <citation type="submission" date="2014-01" db="EMBL/GenBank/DDBJ databases">
        <title>The Genome Sequence of Anopheles farauti FAR1 (V2).</title>
        <authorList>
            <consortium name="The Broad Institute Genomics Platform"/>
            <person name="Neafsey D.E."/>
            <person name="Besansky N."/>
            <person name="Howell P."/>
            <person name="Walton C."/>
            <person name="Young S.K."/>
            <person name="Zeng Q."/>
            <person name="Gargeya S."/>
            <person name="Fitzgerald M."/>
            <person name="Haas B."/>
            <person name="Abouelleil A."/>
            <person name="Allen A.W."/>
            <person name="Alvarado L."/>
            <person name="Arachchi H.M."/>
            <person name="Berlin A.M."/>
            <person name="Chapman S.B."/>
            <person name="Gainer-Dewar J."/>
            <person name="Goldberg J."/>
            <person name="Griggs A."/>
            <person name="Gujja S."/>
            <person name="Hansen M."/>
            <person name="Howarth C."/>
            <person name="Imamovic A."/>
            <person name="Ireland A."/>
            <person name="Larimer J."/>
            <person name="McCowan C."/>
            <person name="Murphy C."/>
            <person name="Pearson M."/>
            <person name="Poon T.W."/>
            <person name="Priest M."/>
            <person name="Roberts A."/>
            <person name="Saif S."/>
            <person name="Shea T."/>
            <person name="Sisk P."/>
            <person name="Sykes S."/>
            <person name="Wortman J."/>
            <person name="Nusbaum C."/>
            <person name="Birren B."/>
        </authorList>
    </citation>
    <scope>NUCLEOTIDE SEQUENCE [LARGE SCALE GENOMIC DNA]</scope>
    <source>
        <strain evidence="6">FAR1</strain>
    </source>
</reference>
<dbReference type="EnsemblMetazoa" id="AFAF001595-RA">
    <property type="protein sequence ID" value="AFAF001595-PA"/>
    <property type="gene ID" value="AFAF001595"/>
</dbReference>
<dbReference type="STRING" id="69004.A0A182Q256"/>
<dbReference type="PANTHER" id="PTHR24252">
    <property type="entry name" value="ACROSIN-RELATED"/>
    <property type="match status" value="1"/>
</dbReference>
<feature type="domain" description="Peptidase S1" evidence="4">
    <location>
        <begin position="161"/>
        <end position="403"/>
    </location>
</feature>
<keyword evidence="3" id="KW-0720">Serine protease</keyword>
<dbReference type="InterPro" id="IPR001254">
    <property type="entry name" value="Trypsin_dom"/>
</dbReference>
<dbReference type="PANTHER" id="PTHR24252:SF11">
    <property type="entry name" value="ATRIAL NATRIURETIC PEPTIDE-CONVERTING ENZYME ISOFORM X1"/>
    <property type="match status" value="1"/>
</dbReference>
<comment type="similarity">
    <text evidence="2">Belongs to the peptidase S1 family. CLIP subfamily.</text>
</comment>
<evidence type="ECO:0000313" key="5">
    <source>
        <dbReference type="EnsemblMetazoa" id="AFAF001595-PA"/>
    </source>
</evidence>
<dbReference type="InterPro" id="IPR033116">
    <property type="entry name" value="TRYPSIN_SER"/>
</dbReference>
<keyword evidence="1" id="KW-1015">Disulfide bond</keyword>
<dbReference type="InterPro" id="IPR001314">
    <property type="entry name" value="Peptidase_S1A"/>
</dbReference>
<dbReference type="PROSITE" id="PS50240">
    <property type="entry name" value="TRYPSIN_DOM"/>
    <property type="match status" value="1"/>
</dbReference>
<dbReference type="PROSITE" id="PS00135">
    <property type="entry name" value="TRYPSIN_SER"/>
    <property type="match status" value="1"/>
</dbReference>
<keyword evidence="6" id="KW-1185">Reference proteome</keyword>
<dbReference type="EMBL" id="AXCN02000929">
    <property type="status" value="NOT_ANNOTATED_CDS"/>
    <property type="molecule type" value="Genomic_DNA"/>
</dbReference>
<dbReference type="GO" id="GO:0006508">
    <property type="term" value="P:proteolysis"/>
    <property type="evidence" value="ECO:0007669"/>
    <property type="project" value="UniProtKB-KW"/>
</dbReference>
<dbReference type="FunFam" id="2.40.10.10:FF:000002">
    <property type="entry name" value="Transmembrane protease serine"/>
    <property type="match status" value="1"/>
</dbReference>
<evidence type="ECO:0000256" key="1">
    <source>
        <dbReference type="ARBA" id="ARBA00023157"/>
    </source>
</evidence>
<proteinExistence type="inferred from homology"/>
<dbReference type="FunFam" id="2.40.10.10:FF:000068">
    <property type="entry name" value="transmembrane protease serine 2"/>
    <property type="match status" value="1"/>
</dbReference>
<name>A0A182Q256_9DIPT</name>
<dbReference type="Proteomes" id="UP000075886">
    <property type="component" value="Unassembled WGS sequence"/>
</dbReference>
<protein>
    <recommendedName>
        <fullName evidence="4">Peptidase S1 domain-containing protein</fullName>
    </recommendedName>
</protein>
<dbReference type="InterPro" id="IPR018114">
    <property type="entry name" value="TRYPSIN_HIS"/>
</dbReference>
<evidence type="ECO:0000313" key="6">
    <source>
        <dbReference type="Proteomes" id="UP000075886"/>
    </source>
</evidence>
<dbReference type="Gene3D" id="2.40.10.10">
    <property type="entry name" value="Trypsin-like serine proteases"/>
    <property type="match status" value="1"/>
</dbReference>
<dbReference type="InterPro" id="IPR009003">
    <property type="entry name" value="Peptidase_S1_PA"/>
</dbReference>
<dbReference type="InterPro" id="IPR043504">
    <property type="entry name" value="Peptidase_S1_PA_chymotrypsin"/>
</dbReference>
<evidence type="ECO:0000259" key="4">
    <source>
        <dbReference type="PROSITE" id="PS50240"/>
    </source>
</evidence>
<dbReference type="PRINTS" id="PR00722">
    <property type="entry name" value="CHYMOTRYPSIN"/>
</dbReference>
<sequence>MIGDATNRYGLRGVTLLSREDRQVSNSEQEKLHCPPPIFGAACVAGKCLNETRPPSGLSQSPEGYWLQHGKIDKRNHSRDQSSAVNFSDEFEVLYSGWAKRCVTEIKLCTVNIPGSRTDHTKDVLLLANDSTVANETDPSVKADYRHLDCDERALEFGERIVGGRNARTGDAPFHVSLRNLFHERRHGFGSGLFCGGSLISAQLVLTAAHCFTTTATNMGVAAGILNRFDQSPRMQFRRVFRYLRHPRWNARTLHADIGLVALQEPFRFGVPLSASSVLPIVLPSNGPVPGERCTIFGWGQTREGRNRLQPVCLQKADVFIFELNRCNRSLSVVINVPGGTFCAGRSDGGVDSCQGDSGGPLVCGDGALYGVVSFGWGCGRAHAPGVYTDVFRYREWIEAAMASDPRTWSGAVRPAWSALVGGIVMFSTVVHRLS</sequence>
<dbReference type="Pfam" id="PF00089">
    <property type="entry name" value="Trypsin"/>
    <property type="match status" value="1"/>
</dbReference>
<dbReference type="AlphaFoldDB" id="A0A182Q256"/>
<evidence type="ECO:0000256" key="3">
    <source>
        <dbReference type="RuleBase" id="RU363034"/>
    </source>
</evidence>
<organism evidence="5 6">
    <name type="scientific">Anopheles farauti</name>
    <dbReference type="NCBI Taxonomy" id="69004"/>
    <lineage>
        <taxon>Eukaryota</taxon>
        <taxon>Metazoa</taxon>
        <taxon>Ecdysozoa</taxon>
        <taxon>Arthropoda</taxon>
        <taxon>Hexapoda</taxon>
        <taxon>Insecta</taxon>
        <taxon>Pterygota</taxon>
        <taxon>Neoptera</taxon>
        <taxon>Endopterygota</taxon>
        <taxon>Diptera</taxon>
        <taxon>Nematocera</taxon>
        <taxon>Culicoidea</taxon>
        <taxon>Culicidae</taxon>
        <taxon>Anophelinae</taxon>
        <taxon>Anopheles</taxon>
    </lineage>
</organism>